<protein>
    <submittedName>
        <fullName evidence="5">DUF148 domain-containing protein</fullName>
    </submittedName>
</protein>
<dbReference type="Proteomes" id="UP000035682">
    <property type="component" value="Unplaced"/>
</dbReference>
<sequence length="238" mass="27819">MYNTFHLILVSFFFIKLISCEDNIKINNNDNQNNLKSTTFEDNISVQIITSTISTTDINIETTIDPVKTLFFLETTYNTSHNFSIDNDDTNLTTYSIPLNDTMINDNEYLNNDIPQFLVLATDEGRKIYYEIQQNLNMKKYNIDKVTRAWAQEQGETINNLYNEYLLKNINEKISHMNYINTIITQLPDEAKDIHKKIEDILDNNNITKFEEEKLITDLLTSVNQTIVKELTKLNYKS</sequence>
<evidence type="ECO:0000313" key="3">
    <source>
        <dbReference type="EMBL" id="CEF71489.1"/>
    </source>
</evidence>
<keyword evidence="4" id="KW-1185">Reference proteome</keyword>
<dbReference type="RefSeq" id="XP_024510685.1">
    <property type="nucleotide sequence ID" value="XM_024645203.1"/>
</dbReference>
<feature type="chain" id="PRO_5015031192" evidence="1">
    <location>
        <begin position="21"/>
        <end position="238"/>
    </location>
</feature>
<evidence type="ECO:0000313" key="4">
    <source>
        <dbReference type="Proteomes" id="UP000035682"/>
    </source>
</evidence>
<organism evidence="3">
    <name type="scientific">Strongyloides ratti</name>
    <name type="common">Parasitic roundworm</name>
    <dbReference type="NCBI Taxonomy" id="34506"/>
    <lineage>
        <taxon>Eukaryota</taxon>
        <taxon>Metazoa</taxon>
        <taxon>Ecdysozoa</taxon>
        <taxon>Nematoda</taxon>
        <taxon>Chromadorea</taxon>
        <taxon>Rhabditida</taxon>
        <taxon>Tylenchina</taxon>
        <taxon>Panagrolaimomorpha</taxon>
        <taxon>Strongyloidoidea</taxon>
        <taxon>Strongyloididae</taxon>
        <taxon>Strongyloides</taxon>
    </lineage>
</organism>
<feature type="domain" description="SXP/RAL-2 family protein Ani s 5-like cation-binding" evidence="2">
    <location>
        <begin position="124"/>
        <end position="228"/>
    </location>
</feature>
<keyword evidence="1" id="KW-0732">Signal</keyword>
<feature type="signal peptide" evidence="1">
    <location>
        <begin position="1"/>
        <end position="20"/>
    </location>
</feature>
<proteinExistence type="predicted"/>
<evidence type="ECO:0000256" key="1">
    <source>
        <dbReference type="SAM" id="SignalP"/>
    </source>
</evidence>
<dbReference type="EMBL" id="LN609530">
    <property type="protein sequence ID" value="CEF71489.1"/>
    <property type="molecule type" value="Genomic_DNA"/>
</dbReference>
<dbReference type="WBParaSite" id="SRAE_X000081400.1">
    <property type="protein sequence ID" value="SRAE_X000081400.1"/>
    <property type="gene ID" value="WBGene00266375"/>
</dbReference>
<reference evidence="3 4" key="1">
    <citation type="submission" date="2014-09" db="EMBL/GenBank/DDBJ databases">
        <authorList>
            <person name="Martin A.A."/>
        </authorList>
    </citation>
    <scope>NUCLEOTIDE SEQUENCE</scope>
    <source>
        <strain evidence="4">ED321</strain>
        <strain evidence="3">ED321 Heterogonic</strain>
    </source>
</reference>
<dbReference type="Pfam" id="PF02520">
    <property type="entry name" value="ANIS5_cation-bd"/>
    <property type="match status" value="1"/>
</dbReference>
<reference evidence="5" key="2">
    <citation type="submission" date="2020-12" db="UniProtKB">
        <authorList>
            <consortium name="WormBaseParasite"/>
        </authorList>
    </citation>
    <scope>IDENTIFICATION</scope>
</reference>
<evidence type="ECO:0000313" key="5">
    <source>
        <dbReference type="WBParaSite" id="SRAE_X000081400.1"/>
    </source>
</evidence>
<dbReference type="InterPro" id="IPR003677">
    <property type="entry name" value="ANIS5_cation-bd"/>
</dbReference>
<gene>
    <name evidence="3 5 6" type="ORF">SRAE_X000081400</name>
</gene>
<dbReference type="WormBase" id="SRAE_X000081400">
    <property type="protein sequence ID" value="SRP07488"/>
    <property type="gene ID" value="WBGene00266375"/>
</dbReference>
<dbReference type="GeneID" id="36383869"/>
<evidence type="ECO:0000259" key="2">
    <source>
        <dbReference type="Pfam" id="PF02520"/>
    </source>
</evidence>
<dbReference type="AlphaFoldDB" id="A0A090LV07"/>
<evidence type="ECO:0000313" key="6">
    <source>
        <dbReference type="WormBase" id="SRAE_X000081400"/>
    </source>
</evidence>
<accession>A0A090LV07</accession>
<dbReference type="CTD" id="36383869"/>
<name>A0A090LV07_STRRB</name>